<dbReference type="GO" id="GO:0007040">
    <property type="term" value="P:lysosome organization"/>
    <property type="evidence" value="ECO:0007669"/>
    <property type="project" value="TreeGrafter"/>
</dbReference>
<dbReference type="PANTHER" id="PTHR23323">
    <property type="entry name" value="VACUOLAR PROTEIN SORTING-ASSOCIATED PROTEIN"/>
    <property type="match status" value="1"/>
</dbReference>
<protein>
    <submittedName>
        <fullName evidence="6">Pep3/Vps18/deep orange family protein</fullName>
    </submittedName>
</protein>
<feature type="domain" description="Pep3/Vps18 beta-propeller" evidence="5">
    <location>
        <begin position="50"/>
        <end position="403"/>
    </location>
</feature>
<dbReference type="GO" id="GO:0008333">
    <property type="term" value="P:endosome to lysosome transport"/>
    <property type="evidence" value="ECO:0007669"/>
    <property type="project" value="TreeGrafter"/>
</dbReference>
<evidence type="ECO:0000256" key="3">
    <source>
        <dbReference type="ARBA" id="ARBA00022771"/>
    </source>
</evidence>
<accession>A0A0D8XX17</accession>
<evidence type="ECO:0000313" key="6">
    <source>
        <dbReference type="EMBL" id="KJH46896.1"/>
    </source>
</evidence>
<comment type="subcellular location">
    <subcellularLocation>
        <location evidence="1">Late endosome membrane</location>
        <topology evidence="1">Peripheral membrane protein</topology>
        <orientation evidence="1">Cytoplasmic side</orientation>
    </subcellularLocation>
</comment>
<dbReference type="GO" id="GO:0030897">
    <property type="term" value="C:HOPS complex"/>
    <property type="evidence" value="ECO:0007669"/>
    <property type="project" value="TreeGrafter"/>
</dbReference>
<dbReference type="GO" id="GO:0007032">
    <property type="term" value="P:endosome organization"/>
    <property type="evidence" value="ECO:0007669"/>
    <property type="project" value="TreeGrafter"/>
</dbReference>
<evidence type="ECO:0000256" key="4">
    <source>
        <dbReference type="ARBA" id="ARBA00022833"/>
    </source>
</evidence>
<dbReference type="STRING" id="29172.A0A0D8XX17"/>
<dbReference type="InterPro" id="IPR007810">
    <property type="entry name" value="Pep3/Vps18_beta-prop"/>
</dbReference>
<gene>
    <name evidence="6" type="ORF">DICVIV_07022</name>
</gene>
<organism evidence="6 7">
    <name type="scientific">Dictyocaulus viviparus</name>
    <name type="common">Bovine lungworm</name>
    <dbReference type="NCBI Taxonomy" id="29172"/>
    <lineage>
        <taxon>Eukaryota</taxon>
        <taxon>Metazoa</taxon>
        <taxon>Ecdysozoa</taxon>
        <taxon>Nematoda</taxon>
        <taxon>Chromadorea</taxon>
        <taxon>Rhabditida</taxon>
        <taxon>Rhabditina</taxon>
        <taxon>Rhabditomorpha</taxon>
        <taxon>Strongyloidea</taxon>
        <taxon>Metastrongylidae</taxon>
        <taxon>Dictyocaulus</taxon>
    </lineage>
</organism>
<evidence type="ECO:0000256" key="2">
    <source>
        <dbReference type="ARBA" id="ARBA00022723"/>
    </source>
</evidence>
<evidence type="ECO:0000313" key="7">
    <source>
        <dbReference type="Proteomes" id="UP000053766"/>
    </source>
</evidence>
<dbReference type="GO" id="GO:0048284">
    <property type="term" value="P:organelle fusion"/>
    <property type="evidence" value="ECO:0007669"/>
    <property type="project" value="TreeGrafter"/>
</dbReference>
<proteinExistence type="predicted"/>
<dbReference type="EMBL" id="KN716329">
    <property type="protein sequence ID" value="KJH46896.1"/>
    <property type="molecule type" value="Genomic_DNA"/>
</dbReference>
<dbReference type="GO" id="GO:0031902">
    <property type="term" value="C:late endosome membrane"/>
    <property type="evidence" value="ECO:0007669"/>
    <property type="project" value="UniProtKB-SubCell"/>
</dbReference>
<dbReference type="GO" id="GO:0030674">
    <property type="term" value="F:protein-macromolecule adaptor activity"/>
    <property type="evidence" value="ECO:0007669"/>
    <property type="project" value="TreeGrafter"/>
</dbReference>
<dbReference type="OrthoDB" id="1845386at2759"/>
<dbReference type="GO" id="GO:0008270">
    <property type="term" value="F:zinc ion binding"/>
    <property type="evidence" value="ECO:0007669"/>
    <property type="project" value="UniProtKB-KW"/>
</dbReference>
<keyword evidence="2" id="KW-0479">Metal-binding</keyword>
<evidence type="ECO:0000259" key="5">
    <source>
        <dbReference type="Pfam" id="PF05131"/>
    </source>
</evidence>
<dbReference type="AlphaFoldDB" id="A0A0D8XX17"/>
<name>A0A0D8XX17_DICVI</name>
<dbReference type="GO" id="GO:0006904">
    <property type="term" value="P:vesicle docking involved in exocytosis"/>
    <property type="evidence" value="ECO:0007669"/>
    <property type="project" value="TreeGrafter"/>
</dbReference>
<dbReference type="Pfam" id="PF05131">
    <property type="entry name" value="Pep3_Vps18"/>
    <property type="match status" value="1"/>
</dbReference>
<dbReference type="PANTHER" id="PTHR23323:SF26">
    <property type="entry name" value="VACUOLAR PROTEIN SORTING-ASSOCIATED PROTEIN 18 HOMOLOG"/>
    <property type="match status" value="1"/>
</dbReference>
<keyword evidence="7" id="KW-1185">Reference proteome</keyword>
<reference evidence="7" key="2">
    <citation type="journal article" date="2016" name="Sci. Rep.">
        <title>Dictyocaulus viviparus genome, variome and transcriptome elucidate lungworm biology and support future intervention.</title>
        <authorList>
            <person name="McNulty S.N."/>
            <person name="Strube C."/>
            <person name="Rosa B.A."/>
            <person name="Martin J.C."/>
            <person name="Tyagi R."/>
            <person name="Choi Y.J."/>
            <person name="Wang Q."/>
            <person name="Hallsworth Pepin K."/>
            <person name="Zhang X."/>
            <person name="Ozersky P."/>
            <person name="Wilson R.K."/>
            <person name="Sternberg P.W."/>
            <person name="Gasser R.B."/>
            <person name="Mitreva M."/>
        </authorList>
    </citation>
    <scope>NUCLEOTIDE SEQUENCE [LARGE SCALE GENOMIC DNA]</scope>
    <source>
        <strain evidence="7">HannoverDv2000</strain>
    </source>
</reference>
<reference evidence="6 7" key="1">
    <citation type="submission" date="2013-11" db="EMBL/GenBank/DDBJ databases">
        <title>Draft genome of the bovine lungworm Dictyocaulus viviparus.</title>
        <authorList>
            <person name="Mitreva M."/>
        </authorList>
    </citation>
    <scope>NUCLEOTIDE SEQUENCE [LARGE SCALE GENOMIC DNA]</scope>
    <source>
        <strain evidence="6 7">HannoverDv2000</strain>
    </source>
</reference>
<keyword evidence="3" id="KW-0863">Zinc-finger</keyword>
<keyword evidence="4" id="KW-0862">Zinc</keyword>
<dbReference type="Proteomes" id="UP000053766">
    <property type="component" value="Unassembled WGS sequence"/>
</dbReference>
<evidence type="ECO:0000256" key="1">
    <source>
        <dbReference type="ARBA" id="ARBA00004492"/>
    </source>
</evidence>
<sequence length="462" mass="52242">MLQWGYKWASRLWLLNRELKCRGMTTQQLGIFVRSQQDIKRDLRLQGQVSISVLRVSNSHMLAIIDDRTVLYQSVSTNNKHIEIKLPVGPSDSLDNIFLSPFGQHCIATTKLGENYYIQVKAKTSHSLKKIKGLISCVAWNPECVKEGETGCILLGTSEGAILETAIGSNGSVGFVKEHSTNFSGEKSLGISSLNLYLINDDNMKTAKWLMLMCLPGRLYSIFASIDMTPHSKSNYLSAANLQAGWIAMPELPPHIFHPFFSSKDSQQSCLSMETSTTAQNISVISALMLYPSHGEPSRFLWIGPGGITLGKVNLFADNVRDVIEEEHHLDYRRMEGRLEYPVGVSLSEYHMLLAYPNRLNALSVYTKAVVYEDVWTTEAGSAIGLVNDPTSEFHWLYTSHVTMKYKPVDENRYVWRVFLERGDYARALRIAKSRLHIDPEAYELVLKRQADKHIADKKWVF</sequence>